<gene>
    <name evidence="2" type="ORF">BD410DRAFT_780502</name>
</gene>
<accession>A0A4R5XFQ1</accession>
<feature type="region of interest" description="Disordered" evidence="1">
    <location>
        <begin position="1"/>
        <end position="40"/>
    </location>
</feature>
<sequence length="106" mass="11720">MEISAPWDDELITHHPEHSVNANNAMAISPPKTSAQPRMQVVTPPVSLKSHLSPFAFFPFHYLEQRHVSSSFAGPHAVDAVDCCRYTVTRVVEQGLSAQKVPSSLR</sequence>
<name>A0A4R5XFQ1_9AGAM</name>
<reference evidence="2 3" key="1">
    <citation type="submission" date="2018-06" db="EMBL/GenBank/DDBJ databases">
        <title>A transcriptomic atlas of mushroom development highlights an independent origin of complex multicellularity.</title>
        <authorList>
            <consortium name="DOE Joint Genome Institute"/>
            <person name="Krizsan K."/>
            <person name="Almasi E."/>
            <person name="Merenyi Z."/>
            <person name="Sahu N."/>
            <person name="Viragh M."/>
            <person name="Koszo T."/>
            <person name="Mondo S."/>
            <person name="Kiss B."/>
            <person name="Balint B."/>
            <person name="Kues U."/>
            <person name="Barry K."/>
            <person name="Hegedus J.C."/>
            <person name="Henrissat B."/>
            <person name="Johnson J."/>
            <person name="Lipzen A."/>
            <person name="Ohm R."/>
            <person name="Nagy I."/>
            <person name="Pangilinan J."/>
            <person name="Yan J."/>
            <person name="Xiong Y."/>
            <person name="Grigoriev I.V."/>
            <person name="Hibbett D.S."/>
            <person name="Nagy L.G."/>
        </authorList>
    </citation>
    <scope>NUCLEOTIDE SEQUENCE [LARGE SCALE GENOMIC DNA]</scope>
    <source>
        <strain evidence="2 3">SZMC22713</strain>
    </source>
</reference>
<protein>
    <submittedName>
        <fullName evidence="2">Uncharacterized protein</fullName>
    </submittedName>
</protein>
<evidence type="ECO:0000313" key="2">
    <source>
        <dbReference type="EMBL" id="TDL29984.1"/>
    </source>
</evidence>
<keyword evidence="3" id="KW-1185">Reference proteome</keyword>
<dbReference type="Proteomes" id="UP000294933">
    <property type="component" value="Unassembled WGS sequence"/>
</dbReference>
<dbReference type="VEuPathDB" id="FungiDB:BD410DRAFT_780502"/>
<proteinExistence type="predicted"/>
<organism evidence="2 3">
    <name type="scientific">Rickenella mellea</name>
    <dbReference type="NCBI Taxonomy" id="50990"/>
    <lineage>
        <taxon>Eukaryota</taxon>
        <taxon>Fungi</taxon>
        <taxon>Dikarya</taxon>
        <taxon>Basidiomycota</taxon>
        <taxon>Agaricomycotina</taxon>
        <taxon>Agaricomycetes</taxon>
        <taxon>Hymenochaetales</taxon>
        <taxon>Rickenellaceae</taxon>
        <taxon>Rickenella</taxon>
    </lineage>
</organism>
<feature type="compositionally biased region" description="Polar residues" evidence="1">
    <location>
        <begin position="20"/>
        <end position="37"/>
    </location>
</feature>
<evidence type="ECO:0000256" key="1">
    <source>
        <dbReference type="SAM" id="MobiDB-lite"/>
    </source>
</evidence>
<dbReference type="AlphaFoldDB" id="A0A4R5XFQ1"/>
<dbReference type="EMBL" id="ML170156">
    <property type="protein sequence ID" value="TDL29984.1"/>
    <property type="molecule type" value="Genomic_DNA"/>
</dbReference>
<evidence type="ECO:0000313" key="3">
    <source>
        <dbReference type="Proteomes" id="UP000294933"/>
    </source>
</evidence>